<evidence type="ECO:0000256" key="1">
    <source>
        <dbReference type="SAM" id="MobiDB-lite"/>
    </source>
</evidence>
<accession>A0A164EWP1</accession>
<organism evidence="2 3">
    <name type="scientific">Daphnia magna</name>
    <dbReference type="NCBI Taxonomy" id="35525"/>
    <lineage>
        <taxon>Eukaryota</taxon>
        <taxon>Metazoa</taxon>
        <taxon>Ecdysozoa</taxon>
        <taxon>Arthropoda</taxon>
        <taxon>Crustacea</taxon>
        <taxon>Branchiopoda</taxon>
        <taxon>Diplostraca</taxon>
        <taxon>Cladocera</taxon>
        <taxon>Anomopoda</taxon>
        <taxon>Daphniidae</taxon>
        <taxon>Daphnia</taxon>
    </lineage>
</organism>
<name>A0A164EWP1_9CRUS</name>
<evidence type="ECO:0000313" key="2">
    <source>
        <dbReference type="EMBL" id="KZR97209.1"/>
    </source>
</evidence>
<reference evidence="2 3" key="1">
    <citation type="submission" date="2016-03" db="EMBL/GenBank/DDBJ databases">
        <title>EvidentialGene: Evidence-directed Construction of Genes on Genomes.</title>
        <authorList>
            <person name="Gilbert D.G."/>
            <person name="Choi J.-H."/>
            <person name="Mockaitis K."/>
            <person name="Colbourne J."/>
            <person name="Pfrender M."/>
        </authorList>
    </citation>
    <scope>NUCLEOTIDE SEQUENCE [LARGE SCALE GENOMIC DNA]</scope>
    <source>
        <strain evidence="2 3">Xinb3</strain>
        <tissue evidence="2">Complete organism</tissue>
    </source>
</reference>
<protein>
    <submittedName>
        <fullName evidence="2">Uncharacterized protein</fullName>
    </submittedName>
</protein>
<feature type="region of interest" description="Disordered" evidence="1">
    <location>
        <begin position="1"/>
        <end position="23"/>
    </location>
</feature>
<dbReference type="AlphaFoldDB" id="A0A164EWP1"/>
<gene>
    <name evidence="2" type="ORF">APZ42_008046</name>
</gene>
<feature type="non-terminal residue" evidence="2">
    <location>
        <position position="56"/>
    </location>
</feature>
<dbReference type="OrthoDB" id="10069709at2759"/>
<sequence>MARTSENDEQESDSAGGVQEKWPITDGIKQEILIDLDQSSSSIVEKDWSFIPAVPA</sequence>
<comment type="caution">
    <text evidence="2">The sequence shown here is derived from an EMBL/GenBank/DDBJ whole genome shotgun (WGS) entry which is preliminary data.</text>
</comment>
<evidence type="ECO:0000313" key="3">
    <source>
        <dbReference type="Proteomes" id="UP000076858"/>
    </source>
</evidence>
<dbReference type="EMBL" id="LRGB01022274">
    <property type="protein sequence ID" value="KZR97209.1"/>
    <property type="molecule type" value="Genomic_DNA"/>
</dbReference>
<proteinExistence type="predicted"/>
<dbReference type="Proteomes" id="UP000076858">
    <property type="component" value="Unassembled WGS sequence"/>
</dbReference>
<keyword evidence="3" id="KW-1185">Reference proteome</keyword>